<dbReference type="Gene3D" id="2.60.200.60">
    <property type="match status" value="2"/>
</dbReference>
<protein>
    <recommendedName>
        <fullName evidence="3">PAAR domain-containing protein</fullName>
    </recommendedName>
</protein>
<evidence type="ECO:0000313" key="2">
    <source>
        <dbReference type="Proteomes" id="UP000239939"/>
    </source>
</evidence>
<dbReference type="RefSeq" id="WP_128417087.1">
    <property type="nucleotide sequence ID" value="NZ_MDEJ01000054.1"/>
</dbReference>
<evidence type="ECO:0000313" key="1">
    <source>
        <dbReference type="EMBL" id="PPU93990.1"/>
    </source>
</evidence>
<name>A0A2S7EP41_9XANT</name>
<dbReference type="Proteomes" id="UP000239939">
    <property type="component" value="Unassembled WGS sequence"/>
</dbReference>
<sequence length="86" mass="8607">MSRPFILVGDRLDHGGSVVTGSAETDVDGKPVARIGDTVVCSVHGQTEIASGDATVMIDGKPVARHGDKTACGGTLISTQGTTGIG</sequence>
<dbReference type="InterPro" id="IPR008727">
    <property type="entry name" value="PAAR_motif"/>
</dbReference>
<comment type="caution">
    <text evidence="1">The sequence shown here is derived from an EMBL/GenBank/DDBJ whole genome shotgun (WGS) entry which is preliminary data.</text>
</comment>
<reference evidence="2" key="1">
    <citation type="submission" date="2016-08" db="EMBL/GenBank/DDBJ databases">
        <authorList>
            <person name="Merda D."/>
            <person name="Briand M."/>
            <person name="Taghouti G."/>
            <person name="Carrere S."/>
            <person name="Gouzy J."/>
            <person name="Portier P."/>
            <person name="Jacques M.-A."/>
            <person name="Fischer-Le Saux M."/>
        </authorList>
    </citation>
    <scope>NUCLEOTIDE SEQUENCE [LARGE SCALE GENOMIC DNA]</scope>
    <source>
        <strain evidence="2">CFBP1817</strain>
    </source>
</reference>
<dbReference type="EMBL" id="MDEJ01000054">
    <property type="protein sequence ID" value="PPU93990.1"/>
    <property type="molecule type" value="Genomic_DNA"/>
</dbReference>
<proteinExistence type="predicted"/>
<dbReference type="AlphaFoldDB" id="A0A2S7EP41"/>
<gene>
    <name evidence="1" type="ORF">XpopCFBP1817_10375</name>
</gene>
<accession>A0A2S7EP41</accession>
<dbReference type="CDD" id="cd14744">
    <property type="entry name" value="PAAR_CT_2"/>
    <property type="match status" value="1"/>
</dbReference>
<dbReference type="OrthoDB" id="9204728at2"/>
<evidence type="ECO:0008006" key="3">
    <source>
        <dbReference type="Google" id="ProtNLM"/>
    </source>
</evidence>
<dbReference type="Pfam" id="PF05488">
    <property type="entry name" value="PAAR_motif"/>
    <property type="match status" value="1"/>
</dbReference>
<keyword evidence="2" id="KW-1185">Reference proteome</keyword>
<organism evidence="1 2">
    <name type="scientific">Xanthomonas populi</name>
    <dbReference type="NCBI Taxonomy" id="53414"/>
    <lineage>
        <taxon>Bacteria</taxon>
        <taxon>Pseudomonadati</taxon>
        <taxon>Pseudomonadota</taxon>
        <taxon>Gammaproteobacteria</taxon>
        <taxon>Lysobacterales</taxon>
        <taxon>Lysobacteraceae</taxon>
        <taxon>Xanthomonas</taxon>
    </lineage>
</organism>